<dbReference type="InterPro" id="IPR000189">
    <property type="entry name" value="Transglyc_AS"/>
</dbReference>
<keyword evidence="7" id="KW-1185">Reference proteome</keyword>
<dbReference type="PROSITE" id="PS51257">
    <property type="entry name" value="PROKAR_LIPOPROTEIN"/>
    <property type="match status" value="1"/>
</dbReference>
<dbReference type="Gene3D" id="1.10.530.10">
    <property type="match status" value="1"/>
</dbReference>
<evidence type="ECO:0000256" key="4">
    <source>
        <dbReference type="SAM" id="SignalP"/>
    </source>
</evidence>
<evidence type="ECO:0000256" key="2">
    <source>
        <dbReference type="ARBA" id="ARBA00009387"/>
    </source>
</evidence>
<reference evidence="6 7" key="1">
    <citation type="submission" date="2020-08" db="EMBL/GenBank/DDBJ databases">
        <title>Genomic Encyclopedia of Type Strains, Phase IV (KMG-IV): sequencing the most valuable type-strain genomes for metagenomic binning, comparative biology and taxonomic classification.</title>
        <authorList>
            <person name="Goeker M."/>
        </authorList>
    </citation>
    <scope>NUCLEOTIDE SEQUENCE [LARGE SCALE GENOMIC DNA]</scope>
    <source>
        <strain evidence="6 7">DSM 4491</strain>
    </source>
</reference>
<dbReference type="GO" id="GO:0042597">
    <property type="term" value="C:periplasmic space"/>
    <property type="evidence" value="ECO:0007669"/>
    <property type="project" value="InterPro"/>
</dbReference>
<feature type="domain" description="Transglycosylase SLT" evidence="5">
    <location>
        <begin position="511"/>
        <end position="616"/>
    </location>
</feature>
<dbReference type="SUPFAM" id="SSF53955">
    <property type="entry name" value="Lysozyme-like"/>
    <property type="match status" value="1"/>
</dbReference>
<dbReference type="GO" id="GO:0000270">
    <property type="term" value="P:peptidoglycan metabolic process"/>
    <property type="evidence" value="ECO:0007669"/>
    <property type="project" value="InterPro"/>
</dbReference>
<dbReference type="PROSITE" id="PS00922">
    <property type="entry name" value="TRANSGLYCOSYLASE"/>
    <property type="match status" value="1"/>
</dbReference>
<dbReference type="GO" id="GO:0004553">
    <property type="term" value="F:hydrolase activity, hydrolyzing O-glycosyl compounds"/>
    <property type="evidence" value="ECO:0007669"/>
    <property type="project" value="InterPro"/>
</dbReference>
<dbReference type="Pfam" id="PF01464">
    <property type="entry name" value="SLT"/>
    <property type="match status" value="1"/>
</dbReference>
<keyword evidence="6" id="KW-0378">Hydrolase</keyword>
<dbReference type="SUPFAM" id="SSF48435">
    <property type="entry name" value="Bacterial muramidases"/>
    <property type="match status" value="1"/>
</dbReference>
<keyword evidence="6" id="KW-0326">Glycosidase</keyword>
<dbReference type="InterPro" id="IPR008939">
    <property type="entry name" value="Lytic_TGlycosylase_superhlx_U"/>
</dbReference>
<name>A0A841Q9Z4_9PROT</name>
<dbReference type="CDD" id="cd13401">
    <property type="entry name" value="Slt70-like"/>
    <property type="match status" value="1"/>
</dbReference>
<accession>A0A841Q9Z4</accession>
<evidence type="ECO:0000313" key="7">
    <source>
        <dbReference type="Proteomes" id="UP000578000"/>
    </source>
</evidence>
<dbReference type="InterPro" id="IPR023346">
    <property type="entry name" value="Lysozyme-like_dom_sf"/>
</dbReference>
<feature type="signal peptide" evidence="4">
    <location>
        <begin position="1"/>
        <end position="31"/>
    </location>
</feature>
<protein>
    <submittedName>
        <fullName evidence="6">Soluble lytic murein transglycosylase</fullName>
        <ecNumber evidence="6">3.2.1.-</ecNumber>
    </submittedName>
</protein>
<comment type="similarity">
    <text evidence="2">Belongs to the virb1 family.</text>
</comment>
<dbReference type="PANTHER" id="PTHR37423:SF2">
    <property type="entry name" value="MEMBRANE-BOUND LYTIC MUREIN TRANSGLYCOSYLASE C"/>
    <property type="match status" value="1"/>
</dbReference>
<dbReference type="InterPro" id="IPR008258">
    <property type="entry name" value="Transglycosylase_SLT_dom_1"/>
</dbReference>
<sequence>MTRSYPSWRRQLVAAVSLVGFSLTACSGPSAQPVSTPEVSAGAEDAVFPARSTMQTGNLNDRLETWLRLVGPAHASAQDYADFLQSGSGWPRWSVLVLRMQQALASETDTQTLARLCHTQKLTYAPALVQCATQLPDDKPLQQQLVAEAITAWTDGSDTPAAATALAGAFGASLTPQSSWLRFDRQERAGLINAAQQTLPYLSASRQPLAQARLALRNNDAAAQSQFDALPSSSRTDPWLVLDLARWLRKQQRYDEAVALWKAGAVEAERTTRSKLFWRERDGLARDLIQQNRAGDAFAVANDTTAQDESRLEAVFLSGWIALRLQHDAATAEDFFRQLTESSSLITRSRGFYWLGRARAAAGNMVAAQADWTRATAYPGTYYGQMAAATLAGQTNALLEPGQVPALIVQNLRKADNALPSTSEDALPTDNDLLLAALRLASMGDKDHTRDFLNLFEKQVTQTSQRLALSSLALRLGVPDIAVTIARHAGRDGVFMLRSGWPLPYTPPQSSLPKDFVMGLIRQESSFNPDAVSPSNAIGLMQIKPSTAADMVRAAGVAPSAATALGLRDAQNNMQLGTAYLLHLQDRFGPIVPYMAAAYNGGPTRLAKWLTTAGDPAHNGGEMEQMVDWVENIPYAETRNYVQRVWENMIVYKALETQE</sequence>
<comment type="caution">
    <text evidence="6">The sequence shown here is derived from an EMBL/GenBank/DDBJ whole genome shotgun (WGS) entry which is preliminary data.</text>
</comment>
<dbReference type="Proteomes" id="UP000578000">
    <property type="component" value="Unassembled WGS sequence"/>
</dbReference>
<proteinExistence type="inferred from homology"/>
<gene>
    <name evidence="6" type="ORF">HNR55_000080</name>
</gene>
<dbReference type="Gene3D" id="1.25.20.10">
    <property type="entry name" value="Bacterial muramidases"/>
    <property type="match status" value="1"/>
</dbReference>
<dbReference type="GO" id="GO:0016020">
    <property type="term" value="C:membrane"/>
    <property type="evidence" value="ECO:0007669"/>
    <property type="project" value="InterPro"/>
</dbReference>
<dbReference type="EC" id="3.2.1.-" evidence="6"/>
<feature type="chain" id="PRO_5032973945" evidence="4">
    <location>
        <begin position="32"/>
        <end position="659"/>
    </location>
</feature>
<comment type="similarity">
    <text evidence="1">Belongs to the transglycosylase Slt family.</text>
</comment>
<evidence type="ECO:0000313" key="6">
    <source>
        <dbReference type="EMBL" id="MBB6455519.1"/>
    </source>
</evidence>
<evidence type="ECO:0000256" key="1">
    <source>
        <dbReference type="ARBA" id="ARBA00007734"/>
    </source>
</evidence>
<keyword evidence="3 4" id="KW-0732">Signal</keyword>
<dbReference type="GO" id="GO:0008933">
    <property type="term" value="F:peptidoglycan lytic transglycosylase activity"/>
    <property type="evidence" value="ECO:0007669"/>
    <property type="project" value="InterPro"/>
</dbReference>
<evidence type="ECO:0000259" key="5">
    <source>
        <dbReference type="Pfam" id="PF01464"/>
    </source>
</evidence>
<dbReference type="PANTHER" id="PTHR37423">
    <property type="entry name" value="SOLUBLE LYTIC MUREIN TRANSGLYCOSYLASE-RELATED"/>
    <property type="match status" value="1"/>
</dbReference>
<dbReference type="RefSeq" id="WP_166109836.1">
    <property type="nucleotide sequence ID" value="NZ_BAABDB010000006.1"/>
</dbReference>
<evidence type="ECO:0000256" key="3">
    <source>
        <dbReference type="ARBA" id="ARBA00022729"/>
    </source>
</evidence>
<dbReference type="AlphaFoldDB" id="A0A841Q9Z4"/>
<organism evidence="6 7">
    <name type="scientific">Acetobacter lovaniensis</name>
    <dbReference type="NCBI Taxonomy" id="104100"/>
    <lineage>
        <taxon>Bacteria</taxon>
        <taxon>Pseudomonadati</taxon>
        <taxon>Pseudomonadota</taxon>
        <taxon>Alphaproteobacteria</taxon>
        <taxon>Acetobacterales</taxon>
        <taxon>Acetobacteraceae</taxon>
        <taxon>Acetobacter</taxon>
    </lineage>
</organism>
<dbReference type="EMBL" id="JACHIE010000001">
    <property type="protein sequence ID" value="MBB6455519.1"/>
    <property type="molecule type" value="Genomic_DNA"/>
</dbReference>